<dbReference type="GO" id="GO:0016131">
    <property type="term" value="P:brassinosteroid metabolic process"/>
    <property type="evidence" value="ECO:0007669"/>
    <property type="project" value="TreeGrafter"/>
</dbReference>
<evidence type="ECO:0000256" key="11">
    <source>
        <dbReference type="PIRSR" id="PIRSR602401-1"/>
    </source>
</evidence>
<keyword evidence="8 11" id="KW-0408">Iron</keyword>
<keyword evidence="9" id="KW-0503">Monooxygenase</keyword>
<dbReference type="EMBL" id="KX589239">
    <property type="protein sequence ID" value="AOA32957.1"/>
    <property type="molecule type" value="mRNA"/>
</dbReference>
<dbReference type="GO" id="GO:0005506">
    <property type="term" value="F:iron ion binding"/>
    <property type="evidence" value="ECO:0007669"/>
    <property type="project" value="InterPro"/>
</dbReference>
<evidence type="ECO:0000256" key="6">
    <source>
        <dbReference type="ARBA" id="ARBA00022989"/>
    </source>
</evidence>
<comment type="cofactor">
    <cofactor evidence="11">
        <name>heme</name>
        <dbReference type="ChEBI" id="CHEBI:30413"/>
    </cofactor>
</comment>
<keyword evidence="10" id="KW-0472">Membrane</keyword>
<organism evidence="12">
    <name type="scientific">Primula veris</name>
    <name type="common">Cowslip</name>
    <dbReference type="NCBI Taxonomy" id="170927"/>
    <lineage>
        <taxon>Eukaryota</taxon>
        <taxon>Viridiplantae</taxon>
        <taxon>Streptophyta</taxon>
        <taxon>Embryophyta</taxon>
        <taxon>Tracheophyta</taxon>
        <taxon>Spermatophyta</taxon>
        <taxon>Magnoliopsida</taxon>
        <taxon>eudicotyledons</taxon>
        <taxon>Gunneridae</taxon>
        <taxon>Pentapetalae</taxon>
        <taxon>asterids</taxon>
        <taxon>Ericales</taxon>
        <taxon>Primulaceae</taxon>
        <taxon>Primula</taxon>
    </lineage>
</organism>
<keyword evidence="7" id="KW-0560">Oxidoreductase</keyword>
<dbReference type="GO" id="GO:0016705">
    <property type="term" value="F:oxidoreductase activity, acting on paired donors, with incorporation or reduction of molecular oxygen"/>
    <property type="evidence" value="ECO:0007669"/>
    <property type="project" value="InterPro"/>
</dbReference>
<dbReference type="InterPro" id="IPR002401">
    <property type="entry name" value="Cyt_P450_E_grp-I"/>
</dbReference>
<dbReference type="SUPFAM" id="SSF48264">
    <property type="entry name" value="Cytochrome P450"/>
    <property type="match status" value="1"/>
</dbReference>
<evidence type="ECO:0000256" key="8">
    <source>
        <dbReference type="ARBA" id="ARBA00023004"/>
    </source>
</evidence>
<evidence type="ECO:0000256" key="7">
    <source>
        <dbReference type="ARBA" id="ARBA00023002"/>
    </source>
</evidence>
<dbReference type="GO" id="GO:0016020">
    <property type="term" value="C:membrane"/>
    <property type="evidence" value="ECO:0007669"/>
    <property type="project" value="UniProtKB-SubCell"/>
</dbReference>
<dbReference type="GO" id="GO:0020037">
    <property type="term" value="F:heme binding"/>
    <property type="evidence" value="ECO:0007669"/>
    <property type="project" value="InterPro"/>
</dbReference>
<dbReference type="PANTHER" id="PTHR24282">
    <property type="entry name" value="CYTOCHROME P450 FAMILY MEMBER"/>
    <property type="match status" value="1"/>
</dbReference>
<reference evidence="12" key="1">
    <citation type="submission" date="2016-07" db="EMBL/GenBank/DDBJ databases">
        <title>Presence versus absence of CYP734A50 underlies the style-length dimorphism in primroses.</title>
        <authorList>
            <person name="Lenhard M."/>
        </authorList>
    </citation>
    <scope>NUCLEOTIDE SEQUENCE</scope>
</reference>
<dbReference type="GO" id="GO:0004497">
    <property type="term" value="F:monooxygenase activity"/>
    <property type="evidence" value="ECO:0007669"/>
    <property type="project" value="UniProtKB-KW"/>
</dbReference>
<evidence type="ECO:0000256" key="5">
    <source>
        <dbReference type="ARBA" id="ARBA00022723"/>
    </source>
</evidence>
<protein>
    <submittedName>
        <fullName evidence="12">CYP734A51</fullName>
    </submittedName>
</protein>
<evidence type="ECO:0000313" key="12">
    <source>
        <dbReference type="EMBL" id="AOA32957.1"/>
    </source>
</evidence>
<keyword evidence="3 11" id="KW-0349">Heme</keyword>
<name>A0A1B2LPI0_PRIVE</name>
<dbReference type="InterPro" id="IPR036396">
    <property type="entry name" value="Cyt_P450_sf"/>
</dbReference>
<dbReference type="PRINTS" id="PR00385">
    <property type="entry name" value="P450"/>
</dbReference>
<keyword evidence="5 11" id="KW-0479">Metal-binding</keyword>
<dbReference type="Gene3D" id="1.10.630.10">
    <property type="entry name" value="Cytochrome P450"/>
    <property type="match status" value="1"/>
</dbReference>
<keyword evidence="4" id="KW-0812">Transmembrane</keyword>
<comment type="similarity">
    <text evidence="2">Belongs to the cytochrome P450 family.</text>
</comment>
<comment type="subcellular location">
    <subcellularLocation>
        <location evidence="1">Membrane</location>
    </subcellularLocation>
</comment>
<keyword evidence="6" id="KW-1133">Transmembrane helix</keyword>
<evidence type="ECO:0000256" key="10">
    <source>
        <dbReference type="ARBA" id="ARBA00023136"/>
    </source>
</evidence>
<evidence type="ECO:0000256" key="3">
    <source>
        <dbReference type="ARBA" id="ARBA00022617"/>
    </source>
</evidence>
<dbReference type="InterPro" id="IPR050665">
    <property type="entry name" value="Cytochrome_P450_Monooxygen"/>
</dbReference>
<dbReference type="PANTHER" id="PTHR24282:SF63">
    <property type="entry name" value="CYTOCHROME P450 734A1-LIKE"/>
    <property type="match status" value="1"/>
</dbReference>
<dbReference type="GO" id="GO:0010268">
    <property type="term" value="P:brassinosteroid homeostasis"/>
    <property type="evidence" value="ECO:0007669"/>
    <property type="project" value="TreeGrafter"/>
</dbReference>
<dbReference type="PRINTS" id="PR00463">
    <property type="entry name" value="EP450I"/>
</dbReference>
<evidence type="ECO:0000256" key="9">
    <source>
        <dbReference type="ARBA" id="ARBA00023033"/>
    </source>
</evidence>
<sequence>MGYWFLLSCGLLYLFLVFVMRVSDYLWWRPKRIEVHFSKQGIKGPKYHFFLGNTKELVDLMVKSASQTLPLFHHNILPRVLPFYHHWKKIYGETFIVWFGPTARLVVSDPLLIREVFISKSESFEKTESPPHVKKLEGDGLLTLEGEKWAHHRKILTPSFYIDNLKLMVPIMGESMKNMLNKWVDISKCDTMEIEVSHWFQNLTEEIITHAVFGSSYEQGKAIFELHSQKMIHYFASYDKVFIPGYRFFPTKKNRQSWKLDREIENSSTKLINERIKAYTTEGSMALDECPKDLLGFMIRDSIKNETKKTSTWDFTTHDIIEECKTLFFAGKHTTSALMTWTTVLLAMHSKWQELARDEVVREFGAGNVPTKDDVAKLKTLNMILNESLRLYPPVVALLRRAKCDVELGGCKIPLGTELLMPILAVHHDPETWGPDATEFNPGRFTQGVAQAAKNPMAFMPFGLGARRCTGQNLAMLQTKLAIAMILQRFSFVLAPSYQHAPTVVMLLNPQYGAPIVFQRLDKRSSNDQDI</sequence>
<proteinExistence type="evidence at transcript level"/>
<evidence type="ECO:0000256" key="1">
    <source>
        <dbReference type="ARBA" id="ARBA00004370"/>
    </source>
</evidence>
<dbReference type="Pfam" id="PF00067">
    <property type="entry name" value="p450"/>
    <property type="match status" value="1"/>
</dbReference>
<evidence type="ECO:0000256" key="2">
    <source>
        <dbReference type="ARBA" id="ARBA00010617"/>
    </source>
</evidence>
<dbReference type="InterPro" id="IPR001128">
    <property type="entry name" value="Cyt_P450"/>
</dbReference>
<evidence type="ECO:0000256" key="4">
    <source>
        <dbReference type="ARBA" id="ARBA00022692"/>
    </source>
</evidence>
<dbReference type="FunFam" id="1.10.630.10:FF:000029">
    <property type="entry name" value="Cytochrome P450 734A1"/>
    <property type="match status" value="1"/>
</dbReference>
<feature type="binding site" description="axial binding residue" evidence="11">
    <location>
        <position position="469"/>
    </location>
    <ligand>
        <name>heme</name>
        <dbReference type="ChEBI" id="CHEBI:30413"/>
    </ligand>
    <ligandPart>
        <name>Fe</name>
        <dbReference type="ChEBI" id="CHEBI:18248"/>
    </ligandPart>
</feature>
<dbReference type="AlphaFoldDB" id="A0A1B2LPI0"/>
<accession>A0A1B2LPI0</accession>